<feature type="region of interest" description="Disordered" evidence="1">
    <location>
        <begin position="1"/>
        <end position="23"/>
    </location>
</feature>
<reference evidence="2" key="2">
    <citation type="submission" date="2012-06" db="EMBL/GenBank/DDBJ databases">
        <authorList>
            <person name="Yu Y."/>
            <person name="Currie J."/>
            <person name="Lomeli R."/>
            <person name="Angelova A."/>
            <person name="Collura K."/>
            <person name="Wissotski M."/>
            <person name="Campos D."/>
            <person name="Kudrna D."/>
            <person name="Golser W."/>
            <person name="Ashely E."/>
            <person name="Descour A."/>
            <person name="Fernandes J."/>
            <person name="Soderlund C."/>
            <person name="Walbot V."/>
        </authorList>
    </citation>
    <scope>NUCLEOTIDE SEQUENCE</scope>
    <source>
        <strain evidence="2">B73</strain>
    </source>
</reference>
<name>C4J0K3_MAIZE</name>
<dbReference type="HOGENOM" id="CLU_2674743_0_0_1"/>
<sequence length="75" mass="8341">MRVDCESGYKQSGSSNYLSSHNTTNSISQVGAHQLKFSPACTLIVFNKKHIIKKTCSKIPLALPPKHTEHREGCR</sequence>
<proteinExistence type="evidence at transcript level"/>
<dbReference type="EMBL" id="BT084350">
    <property type="protein sequence ID" value="ACR34703.1"/>
    <property type="molecule type" value="mRNA"/>
</dbReference>
<organism evidence="2">
    <name type="scientific">Zea mays</name>
    <name type="common">Maize</name>
    <dbReference type="NCBI Taxonomy" id="4577"/>
    <lineage>
        <taxon>Eukaryota</taxon>
        <taxon>Viridiplantae</taxon>
        <taxon>Streptophyta</taxon>
        <taxon>Embryophyta</taxon>
        <taxon>Tracheophyta</taxon>
        <taxon>Spermatophyta</taxon>
        <taxon>Magnoliopsida</taxon>
        <taxon>Liliopsida</taxon>
        <taxon>Poales</taxon>
        <taxon>Poaceae</taxon>
        <taxon>PACMAD clade</taxon>
        <taxon>Panicoideae</taxon>
        <taxon>Andropogonodae</taxon>
        <taxon>Andropogoneae</taxon>
        <taxon>Tripsacinae</taxon>
        <taxon>Zea</taxon>
    </lineage>
</organism>
<protein>
    <submittedName>
        <fullName evidence="2">Uncharacterized protein</fullName>
    </submittedName>
</protein>
<evidence type="ECO:0000256" key="1">
    <source>
        <dbReference type="SAM" id="MobiDB-lite"/>
    </source>
</evidence>
<evidence type="ECO:0000313" key="2">
    <source>
        <dbReference type="EMBL" id="ACR34703.1"/>
    </source>
</evidence>
<feature type="compositionally biased region" description="Polar residues" evidence="1">
    <location>
        <begin position="9"/>
        <end position="23"/>
    </location>
</feature>
<dbReference type="AlphaFoldDB" id="C4J0K3"/>
<accession>C4J0K3</accession>
<reference evidence="2" key="1">
    <citation type="journal article" date="2009" name="PLoS Genet.">
        <title>Sequencing, mapping, and analysis of 27,455 maize full-length cDNAs.</title>
        <authorList>
            <person name="Soderlund C."/>
            <person name="Descour A."/>
            <person name="Kudrna D."/>
            <person name="Bomhoff M."/>
            <person name="Boyd L."/>
            <person name="Currie J."/>
            <person name="Angelova A."/>
            <person name="Collura K."/>
            <person name="Wissotski M."/>
            <person name="Ashley E."/>
            <person name="Morrow D."/>
            <person name="Fernandes J."/>
            <person name="Walbot V."/>
            <person name="Yu Y."/>
        </authorList>
    </citation>
    <scope>NUCLEOTIDE SEQUENCE</scope>
    <source>
        <strain evidence="2">B73</strain>
    </source>
</reference>